<evidence type="ECO:0000256" key="1">
    <source>
        <dbReference type="ARBA" id="ARBA00000968"/>
    </source>
</evidence>
<dbReference type="PANTHER" id="PTHR21098:SF12">
    <property type="entry name" value="RIBOFLAVIN SYNTHASE"/>
    <property type="match status" value="1"/>
</dbReference>
<dbReference type="EMBL" id="JBHUIK010000002">
    <property type="protein sequence ID" value="MFD2214178.1"/>
    <property type="molecule type" value="Genomic_DNA"/>
</dbReference>
<dbReference type="PROSITE" id="PS51177">
    <property type="entry name" value="LUMAZINE_BIND"/>
    <property type="match status" value="2"/>
</dbReference>
<comment type="catalytic activity">
    <reaction evidence="1">
        <text>2 6,7-dimethyl-8-(1-D-ribityl)lumazine + H(+) = 5-amino-6-(D-ribitylamino)uracil + riboflavin</text>
        <dbReference type="Rhea" id="RHEA:20772"/>
        <dbReference type="ChEBI" id="CHEBI:15378"/>
        <dbReference type="ChEBI" id="CHEBI:15934"/>
        <dbReference type="ChEBI" id="CHEBI:57986"/>
        <dbReference type="ChEBI" id="CHEBI:58201"/>
        <dbReference type="EC" id="2.5.1.9"/>
    </reaction>
</comment>
<dbReference type="EC" id="2.5.1.9" evidence="4 9"/>
<dbReference type="PIRSF" id="PIRSF000498">
    <property type="entry name" value="Riboflavin_syn_A"/>
    <property type="match status" value="1"/>
</dbReference>
<comment type="pathway">
    <text evidence="3">Cofactor biosynthesis; riboflavin biosynthesis; riboflavin from 2-hydroxy-3-oxobutyl phosphate and 5-amino-6-(D-ribitylamino)uracil: step 2/2.</text>
</comment>
<feature type="repeat" description="Lumazine-binding" evidence="10">
    <location>
        <begin position="1"/>
        <end position="96"/>
    </location>
</feature>
<evidence type="ECO:0000256" key="6">
    <source>
        <dbReference type="ARBA" id="ARBA00022619"/>
    </source>
</evidence>
<dbReference type="SUPFAM" id="SSF63380">
    <property type="entry name" value="Riboflavin synthase domain-like"/>
    <property type="match status" value="2"/>
</dbReference>
<evidence type="ECO:0000256" key="9">
    <source>
        <dbReference type="NCBIfam" id="TIGR00187"/>
    </source>
</evidence>
<keyword evidence="13" id="KW-1185">Reference proteome</keyword>
<evidence type="ECO:0000256" key="10">
    <source>
        <dbReference type="PROSITE-ProRule" id="PRU00524"/>
    </source>
</evidence>
<name>A0ABW5C000_9BACI</name>
<dbReference type="RefSeq" id="WP_247344136.1">
    <property type="nucleotide sequence ID" value="NZ_CP095550.1"/>
</dbReference>
<dbReference type="CDD" id="cd00402">
    <property type="entry name" value="Riboflavin_synthase_like"/>
    <property type="match status" value="1"/>
</dbReference>
<comment type="caution">
    <text evidence="12">The sequence shown here is derived from an EMBL/GenBank/DDBJ whole genome shotgun (WGS) entry which is preliminary data.</text>
</comment>
<evidence type="ECO:0000256" key="2">
    <source>
        <dbReference type="ARBA" id="ARBA00002803"/>
    </source>
</evidence>
<dbReference type="Gene3D" id="2.40.30.20">
    <property type="match status" value="2"/>
</dbReference>
<dbReference type="NCBIfam" id="NF006767">
    <property type="entry name" value="PRK09289.1"/>
    <property type="match status" value="1"/>
</dbReference>
<accession>A0ABW5C000</accession>
<keyword evidence="7 12" id="KW-0808">Transferase</keyword>
<dbReference type="NCBIfam" id="TIGR00187">
    <property type="entry name" value="ribE"/>
    <property type="match status" value="1"/>
</dbReference>
<dbReference type="InterPro" id="IPR017938">
    <property type="entry name" value="Riboflavin_synthase-like_b-brl"/>
</dbReference>
<evidence type="ECO:0000259" key="11">
    <source>
        <dbReference type="PROSITE" id="PS51177"/>
    </source>
</evidence>
<evidence type="ECO:0000256" key="3">
    <source>
        <dbReference type="ARBA" id="ARBA00004887"/>
    </source>
</evidence>
<dbReference type="InterPro" id="IPR001783">
    <property type="entry name" value="Lumazine-bd"/>
</dbReference>
<keyword evidence="8" id="KW-0677">Repeat</keyword>
<dbReference type="Proteomes" id="UP001597318">
    <property type="component" value="Unassembled WGS sequence"/>
</dbReference>
<evidence type="ECO:0000256" key="8">
    <source>
        <dbReference type="ARBA" id="ARBA00022737"/>
    </source>
</evidence>
<reference evidence="13" key="1">
    <citation type="journal article" date="2019" name="Int. J. Syst. Evol. Microbiol.">
        <title>The Global Catalogue of Microorganisms (GCM) 10K type strain sequencing project: providing services to taxonomists for standard genome sequencing and annotation.</title>
        <authorList>
            <consortium name="The Broad Institute Genomics Platform"/>
            <consortium name="The Broad Institute Genome Sequencing Center for Infectious Disease"/>
            <person name="Wu L."/>
            <person name="Ma J."/>
        </authorList>
    </citation>
    <scope>NUCLEOTIDE SEQUENCE [LARGE SCALE GENOMIC DNA]</scope>
    <source>
        <strain evidence="13">CGMCC 1.15474</strain>
    </source>
</reference>
<organism evidence="12 13">
    <name type="scientific">Metabacillus endolithicus</name>
    <dbReference type="NCBI Taxonomy" id="1535204"/>
    <lineage>
        <taxon>Bacteria</taxon>
        <taxon>Bacillati</taxon>
        <taxon>Bacillota</taxon>
        <taxon>Bacilli</taxon>
        <taxon>Bacillales</taxon>
        <taxon>Bacillaceae</taxon>
        <taxon>Metabacillus</taxon>
    </lineage>
</organism>
<feature type="domain" description="Lumazine-binding" evidence="11">
    <location>
        <begin position="97"/>
        <end position="193"/>
    </location>
</feature>
<gene>
    <name evidence="12" type="primary">ribE</name>
    <name evidence="12" type="ORF">ACFSKK_10845</name>
</gene>
<dbReference type="InterPro" id="IPR026017">
    <property type="entry name" value="Lumazine-bd_dom"/>
</dbReference>
<dbReference type="Pfam" id="PF00677">
    <property type="entry name" value="Lum_binding"/>
    <property type="match status" value="2"/>
</dbReference>
<keyword evidence="6" id="KW-0686">Riboflavin biosynthesis</keyword>
<evidence type="ECO:0000256" key="4">
    <source>
        <dbReference type="ARBA" id="ARBA00012827"/>
    </source>
</evidence>
<evidence type="ECO:0000256" key="7">
    <source>
        <dbReference type="ARBA" id="ARBA00022679"/>
    </source>
</evidence>
<dbReference type="PANTHER" id="PTHR21098">
    <property type="entry name" value="RIBOFLAVIN SYNTHASE ALPHA CHAIN"/>
    <property type="match status" value="1"/>
</dbReference>
<evidence type="ECO:0000313" key="13">
    <source>
        <dbReference type="Proteomes" id="UP001597318"/>
    </source>
</evidence>
<evidence type="ECO:0000256" key="5">
    <source>
        <dbReference type="ARBA" id="ARBA00013950"/>
    </source>
</evidence>
<feature type="repeat" description="Lumazine-binding" evidence="10">
    <location>
        <begin position="97"/>
        <end position="193"/>
    </location>
</feature>
<sequence>MFTGIIEEIGTVLSVKSSKDAIVFSIGAKTILHDVALGDSIAVNGVCLTVTEYTDQAFSVDVMPETVRSTSLAQLKQGSAVNLERAMAANGRFGGHFVSGHVDGIAKIVKKQQVSNAVYYELQLPEELTDTLIHKGSITIDGISLTIFGLEKDKVVISIIPHTLQETILGSKGVGDIVNIECDMIGKYIKKFVTHQATQTNSSISQSFLKENGFA</sequence>
<protein>
    <recommendedName>
        <fullName evidence="5 9">Riboflavin synthase</fullName>
        <ecNumber evidence="4 9">2.5.1.9</ecNumber>
    </recommendedName>
</protein>
<dbReference type="NCBIfam" id="NF009566">
    <property type="entry name" value="PRK13020.1"/>
    <property type="match status" value="1"/>
</dbReference>
<feature type="domain" description="Lumazine-binding" evidence="11">
    <location>
        <begin position="1"/>
        <end position="96"/>
    </location>
</feature>
<comment type="function">
    <text evidence="2">Catalyzes the dismutation of two molecules of 6,7-dimethyl-8-ribityllumazine, resulting in the formation of riboflavin and 5-amino-6-(D-ribitylamino)uracil.</text>
</comment>
<dbReference type="GO" id="GO:0004746">
    <property type="term" value="F:riboflavin synthase activity"/>
    <property type="evidence" value="ECO:0007669"/>
    <property type="project" value="UniProtKB-EC"/>
</dbReference>
<evidence type="ECO:0000313" key="12">
    <source>
        <dbReference type="EMBL" id="MFD2214178.1"/>
    </source>
</evidence>
<proteinExistence type="predicted"/>
<dbReference type="InterPro" id="IPR023366">
    <property type="entry name" value="ATP_synth_asu-like_sf"/>
</dbReference>